<keyword evidence="7" id="KW-1185">Reference proteome</keyword>
<dbReference type="RefSeq" id="WP_270949874.1">
    <property type="nucleotide sequence ID" value="NZ_JAQGLA010000025.1"/>
</dbReference>
<gene>
    <name evidence="6" type="primary">solA</name>
    <name evidence="6" type="ORF">OU415_17355</name>
</gene>
<dbReference type="EMBL" id="JAQGLA010000025">
    <property type="protein sequence ID" value="MDA3627216.1"/>
    <property type="molecule type" value="Genomic_DNA"/>
</dbReference>
<keyword evidence="3" id="KW-0274">FAD</keyword>
<dbReference type="EC" id="1.5.3.2" evidence="6"/>
<dbReference type="InterPro" id="IPR006076">
    <property type="entry name" value="FAD-dep_OxRdtase"/>
</dbReference>
<comment type="cofactor">
    <cofactor evidence="1">
        <name>FAD</name>
        <dbReference type="ChEBI" id="CHEBI:57692"/>
    </cofactor>
</comment>
<evidence type="ECO:0000313" key="6">
    <source>
        <dbReference type="EMBL" id="MDA3627216.1"/>
    </source>
</evidence>
<dbReference type="Gene3D" id="3.30.9.10">
    <property type="entry name" value="D-Amino Acid Oxidase, subunit A, domain 2"/>
    <property type="match status" value="1"/>
</dbReference>
<feature type="domain" description="FAD dependent oxidoreductase" evidence="5">
    <location>
        <begin position="17"/>
        <end position="366"/>
    </location>
</feature>
<dbReference type="PANTHER" id="PTHR10961">
    <property type="entry name" value="PEROXISOMAL SARCOSINE OXIDASE"/>
    <property type="match status" value="1"/>
</dbReference>
<keyword evidence="2" id="KW-0285">Flavoprotein</keyword>
<dbReference type="PANTHER" id="PTHR10961:SF7">
    <property type="entry name" value="FAD DEPENDENT OXIDOREDUCTASE DOMAIN-CONTAINING PROTEIN"/>
    <property type="match status" value="1"/>
</dbReference>
<evidence type="ECO:0000256" key="1">
    <source>
        <dbReference type="ARBA" id="ARBA00001974"/>
    </source>
</evidence>
<name>A0ABT4UZS0_9PSEU</name>
<reference evidence="6 7" key="1">
    <citation type="submission" date="2022-11" db="EMBL/GenBank/DDBJ databases">
        <title>Draft genome sequence of Saccharopolyspora sp. WRP15-2 isolated from rhizosphere soils of wild rice in Thailand.</title>
        <authorList>
            <person name="Duangmal K."/>
            <person name="Kammanee S."/>
            <person name="Muangham S."/>
        </authorList>
    </citation>
    <scope>NUCLEOTIDE SEQUENCE [LARGE SCALE GENOMIC DNA]</scope>
    <source>
        <strain evidence="6 7">WRP15-2</strain>
    </source>
</reference>
<dbReference type="SUPFAM" id="SSF54373">
    <property type="entry name" value="FAD-linked reductases, C-terminal domain"/>
    <property type="match status" value="1"/>
</dbReference>
<dbReference type="Proteomes" id="UP001210380">
    <property type="component" value="Unassembled WGS sequence"/>
</dbReference>
<dbReference type="SUPFAM" id="SSF51905">
    <property type="entry name" value="FAD/NAD(P)-binding domain"/>
    <property type="match status" value="1"/>
</dbReference>
<organism evidence="6 7">
    <name type="scientific">Saccharopolyspora oryzae</name>
    <dbReference type="NCBI Taxonomy" id="2997343"/>
    <lineage>
        <taxon>Bacteria</taxon>
        <taxon>Bacillati</taxon>
        <taxon>Actinomycetota</taxon>
        <taxon>Actinomycetes</taxon>
        <taxon>Pseudonocardiales</taxon>
        <taxon>Pseudonocardiaceae</taxon>
        <taxon>Saccharopolyspora</taxon>
    </lineage>
</organism>
<evidence type="ECO:0000313" key="7">
    <source>
        <dbReference type="Proteomes" id="UP001210380"/>
    </source>
</evidence>
<keyword evidence="4 6" id="KW-0560">Oxidoreductase</keyword>
<evidence type="ECO:0000256" key="4">
    <source>
        <dbReference type="ARBA" id="ARBA00023002"/>
    </source>
</evidence>
<proteinExistence type="predicted"/>
<protein>
    <submittedName>
        <fullName evidence="6">N-methyl-L-tryptophan oxidase</fullName>
        <ecNumber evidence="6">1.5.3.2</ecNumber>
    </submittedName>
</protein>
<accession>A0ABT4UZS0</accession>
<evidence type="ECO:0000259" key="5">
    <source>
        <dbReference type="Pfam" id="PF01266"/>
    </source>
</evidence>
<dbReference type="InterPro" id="IPR045170">
    <property type="entry name" value="MTOX"/>
</dbReference>
<evidence type="ECO:0000256" key="3">
    <source>
        <dbReference type="ARBA" id="ARBA00022827"/>
    </source>
</evidence>
<sequence>MSHTFTSRSGRELDAQVGIVGTGTMGSMLAWQLARRGVQVLAFEQFSPGHDRGAVGGETRLFRLAYAEGHQYVPLLRDSLRLWRELEEEAGANILAQCGGLTIGDSGSDYIAGLLANARDTDVPVAVLSTAEVAERYPQHGLLDGEIAVLDEQAGYLRCEQAVLSATRVAERSGVEVLRYTEVTELVEDGDSVLVRTADGSSYRVGQVVVAAGSWSARFLPDELAGVVQSRRVLLSWFGTDDIDAYRPDRFPIFIHHGGGRHVYGMPTVDGVMVKIAGAVAAHPVPAPEAVQPRHSAAEIREVADAVGKFLPGLDPEPIRTDAFTDLYTTDERPLVGRVGERTVVTTGHSGRGFKYAPGVAAVVADVLSGNDDPRYDFMSPKRF</sequence>
<dbReference type="Pfam" id="PF01266">
    <property type="entry name" value="DAO"/>
    <property type="match status" value="1"/>
</dbReference>
<dbReference type="NCBIfam" id="NF008425">
    <property type="entry name" value="PRK11259.1"/>
    <property type="match status" value="1"/>
</dbReference>
<dbReference type="InterPro" id="IPR036188">
    <property type="entry name" value="FAD/NAD-bd_sf"/>
</dbReference>
<dbReference type="GO" id="GO:0050131">
    <property type="term" value="F:N-methyl-L-amino-acid oxidase activity"/>
    <property type="evidence" value="ECO:0007669"/>
    <property type="project" value="UniProtKB-EC"/>
</dbReference>
<comment type="caution">
    <text evidence="6">The sequence shown here is derived from an EMBL/GenBank/DDBJ whole genome shotgun (WGS) entry which is preliminary data.</text>
</comment>
<dbReference type="Gene3D" id="3.50.50.60">
    <property type="entry name" value="FAD/NAD(P)-binding domain"/>
    <property type="match status" value="1"/>
</dbReference>
<evidence type="ECO:0000256" key="2">
    <source>
        <dbReference type="ARBA" id="ARBA00022630"/>
    </source>
</evidence>